<dbReference type="Proteomes" id="UP000028999">
    <property type="component" value="Unassembled WGS sequence"/>
</dbReference>
<keyword evidence="1" id="KW-0812">Transmembrane</keyword>
<evidence type="ECO:0000313" key="3">
    <source>
        <dbReference type="EMBL" id="CDY34886.1"/>
    </source>
</evidence>
<feature type="transmembrane region" description="Helical" evidence="1">
    <location>
        <begin position="6"/>
        <end position="27"/>
    </location>
</feature>
<keyword evidence="1" id="KW-0472">Membrane</keyword>
<reference evidence="2" key="3">
    <citation type="submission" date="2021-01" db="EMBL/GenBank/DDBJ databases">
        <authorList>
            <consortium name="Genoscope - CEA"/>
            <person name="William W."/>
        </authorList>
    </citation>
    <scope>NUCLEOTIDE SEQUENCE</scope>
</reference>
<dbReference type="EMBL" id="HG994363">
    <property type="protein sequence ID" value="CAF2051474.1"/>
    <property type="molecule type" value="Genomic_DNA"/>
</dbReference>
<evidence type="ECO:0000256" key="1">
    <source>
        <dbReference type="SAM" id="Phobius"/>
    </source>
</evidence>
<dbReference type="AlphaFoldDB" id="A0A078HAZ6"/>
<organism evidence="3 4">
    <name type="scientific">Brassica napus</name>
    <name type="common">Rape</name>
    <dbReference type="NCBI Taxonomy" id="3708"/>
    <lineage>
        <taxon>Eukaryota</taxon>
        <taxon>Viridiplantae</taxon>
        <taxon>Streptophyta</taxon>
        <taxon>Embryophyta</taxon>
        <taxon>Tracheophyta</taxon>
        <taxon>Spermatophyta</taxon>
        <taxon>Magnoliopsida</taxon>
        <taxon>eudicotyledons</taxon>
        <taxon>Gunneridae</taxon>
        <taxon>Pentapetalae</taxon>
        <taxon>rosids</taxon>
        <taxon>malvids</taxon>
        <taxon>Brassicales</taxon>
        <taxon>Brassicaceae</taxon>
        <taxon>Brassiceae</taxon>
        <taxon>Brassica</taxon>
    </lineage>
</organism>
<dbReference type="STRING" id="3708.A0A078HAZ6"/>
<dbReference type="EMBL" id="LK032342">
    <property type="protein sequence ID" value="CDY34886.1"/>
    <property type="molecule type" value="Genomic_DNA"/>
</dbReference>
<gene>
    <name evidence="3" type="primary">BnaA09g48120D</name>
    <name evidence="2" type="ORF">DARMORV10_A09P65010.1</name>
    <name evidence="3" type="ORF">GSBRNA2T00057451001</name>
</gene>
<reference evidence="3" key="2">
    <citation type="submission" date="2014-06" db="EMBL/GenBank/DDBJ databases">
        <authorList>
            <person name="Genoscope - CEA"/>
        </authorList>
    </citation>
    <scope>NUCLEOTIDE SEQUENCE</scope>
</reference>
<name>A0A078HAZ6_BRANA</name>
<accession>A0A078HAZ6</accession>
<dbReference type="Gramene" id="CDY34886">
    <property type="protein sequence ID" value="CDY34886"/>
    <property type="gene ID" value="GSBRNA2T00057451001"/>
</dbReference>
<reference evidence="3 4" key="1">
    <citation type="journal article" date="2014" name="Science">
        <title>Plant genetics. Early allopolyploid evolution in the post-Neolithic Brassica napus oilseed genome.</title>
        <authorList>
            <person name="Chalhoub B."/>
            <person name="Denoeud F."/>
            <person name="Liu S."/>
            <person name="Parkin I.A."/>
            <person name="Tang H."/>
            <person name="Wang X."/>
            <person name="Chiquet J."/>
            <person name="Belcram H."/>
            <person name="Tong C."/>
            <person name="Samans B."/>
            <person name="Correa M."/>
            <person name="Da Silva C."/>
            <person name="Just J."/>
            <person name="Falentin C."/>
            <person name="Koh C.S."/>
            <person name="Le Clainche I."/>
            <person name="Bernard M."/>
            <person name="Bento P."/>
            <person name="Noel B."/>
            <person name="Labadie K."/>
            <person name="Alberti A."/>
            <person name="Charles M."/>
            <person name="Arnaud D."/>
            <person name="Guo H."/>
            <person name="Daviaud C."/>
            <person name="Alamery S."/>
            <person name="Jabbari K."/>
            <person name="Zhao M."/>
            <person name="Edger P.P."/>
            <person name="Chelaifa H."/>
            <person name="Tack D."/>
            <person name="Lassalle G."/>
            <person name="Mestiri I."/>
            <person name="Schnel N."/>
            <person name="Le Paslier M.C."/>
            <person name="Fan G."/>
            <person name="Renault V."/>
            <person name="Bayer P.E."/>
            <person name="Golicz A.A."/>
            <person name="Manoli S."/>
            <person name="Lee T.H."/>
            <person name="Thi V.H."/>
            <person name="Chalabi S."/>
            <person name="Hu Q."/>
            <person name="Fan C."/>
            <person name="Tollenaere R."/>
            <person name="Lu Y."/>
            <person name="Battail C."/>
            <person name="Shen J."/>
            <person name="Sidebottom C.H."/>
            <person name="Wang X."/>
            <person name="Canaguier A."/>
            <person name="Chauveau A."/>
            <person name="Berard A."/>
            <person name="Deniot G."/>
            <person name="Guan M."/>
            <person name="Liu Z."/>
            <person name="Sun F."/>
            <person name="Lim Y.P."/>
            <person name="Lyons E."/>
            <person name="Town C.D."/>
            <person name="Bancroft I."/>
            <person name="Wang X."/>
            <person name="Meng J."/>
            <person name="Ma J."/>
            <person name="Pires J.C."/>
            <person name="King G.J."/>
            <person name="Brunel D."/>
            <person name="Delourme R."/>
            <person name="Renard M."/>
            <person name="Aury J.M."/>
            <person name="Adams K.L."/>
            <person name="Batley J."/>
            <person name="Snowdon R.J."/>
            <person name="Tost J."/>
            <person name="Edwards D."/>
            <person name="Zhou Y."/>
            <person name="Hua W."/>
            <person name="Sharpe A.G."/>
            <person name="Paterson A.H."/>
            <person name="Guan C."/>
            <person name="Wincker P."/>
        </authorList>
    </citation>
    <scope>NUCLEOTIDE SEQUENCE [LARGE SCALE GENOMIC DNA]</scope>
    <source>
        <strain evidence="4">cv. Darmor-bzh</strain>
    </source>
</reference>
<sequence>MKRLSLFGESGFFLVKFVVLCCVLLFLSRRVGGGLFFVSRGASITQYKTPICINSVEASRVLEDKVLARFFSDKSPTI</sequence>
<proteinExistence type="predicted"/>
<dbReference type="PaxDb" id="3708-A0A078HAZ6"/>
<evidence type="ECO:0000313" key="4">
    <source>
        <dbReference type="Proteomes" id="UP000028999"/>
    </source>
</evidence>
<protein>
    <submittedName>
        <fullName evidence="2">(rape) hypothetical protein</fullName>
    </submittedName>
    <submittedName>
        <fullName evidence="3">BnaA09g48120D protein</fullName>
    </submittedName>
</protein>
<evidence type="ECO:0000313" key="2">
    <source>
        <dbReference type="EMBL" id="CAF2051474.1"/>
    </source>
</evidence>
<keyword evidence="4" id="KW-1185">Reference proteome</keyword>
<keyword evidence="1" id="KW-1133">Transmembrane helix</keyword>
<dbReference type="Proteomes" id="UP001295469">
    <property type="component" value="Chromosome A09"/>
</dbReference>